<evidence type="ECO:0000313" key="2">
    <source>
        <dbReference type="EMBL" id="KOF73014.1"/>
    </source>
</evidence>
<feature type="signal peptide" evidence="1">
    <location>
        <begin position="1"/>
        <end position="18"/>
    </location>
</feature>
<gene>
    <name evidence="2" type="ORF">OCBIM_22038517mg</name>
</gene>
<protein>
    <submittedName>
        <fullName evidence="2">Uncharacterized protein</fullName>
    </submittedName>
</protein>
<dbReference type="AlphaFoldDB" id="A0A0L8G7Z3"/>
<evidence type="ECO:0000256" key="1">
    <source>
        <dbReference type="SAM" id="SignalP"/>
    </source>
</evidence>
<name>A0A0L8G7Z3_OCTBM</name>
<organism evidence="2">
    <name type="scientific">Octopus bimaculoides</name>
    <name type="common">California two-spotted octopus</name>
    <dbReference type="NCBI Taxonomy" id="37653"/>
    <lineage>
        <taxon>Eukaryota</taxon>
        <taxon>Metazoa</taxon>
        <taxon>Spiralia</taxon>
        <taxon>Lophotrochozoa</taxon>
        <taxon>Mollusca</taxon>
        <taxon>Cephalopoda</taxon>
        <taxon>Coleoidea</taxon>
        <taxon>Octopodiformes</taxon>
        <taxon>Octopoda</taxon>
        <taxon>Incirrata</taxon>
        <taxon>Octopodidae</taxon>
        <taxon>Octopus</taxon>
    </lineage>
</organism>
<accession>A0A0L8G7Z3</accession>
<keyword evidence="1" id="KW-0732">Signal</keyword>
<sequence length="59" mass="6810">MFQCGFCCLHHIFSLTACLHRANLHDLQTTQIYTWQSISTEQHPSLLNSIQPIPNLEDL</sequence>
<feature type="chain" id="PRO_5005582881" evidence="1">
    <location>
        <begin position="19"/>
        <end position="59"/>
    </location>
</feature>
<reference evidence="2" key="1">
    <citation type="submission" date="2015-07" db="EMBL/GenBank/DDBJ databases">
        <title>MeaNS - Measles Nucleotide Surveillance Program.</title>
        <authorList>
            <person name="Tran T."/>
            <person name="Druce J."/>
        </authorList>
    </citation>
    <scope>NUCLEOTIDE SEQUENCE</scope>
    <source>
        <strain evidence="2">UCB-OBI-ISO-001</strain>
        <tissue evidence="2">Gonad</tissue>
    </source>
</reference>
<proteinExistence type="predicted"/>
<dbReference type="EMBL" id="KQ423384">
    <property type="protein sequence ID" value="KOF73014.1"/>
    <property type="molecule type" value="Genomic_DNA"/>
</dbReference>